<dbReference type="GO" id="GO:0000027">
    <property type="term" value="P:ribosomal large subunit assembly"/>
    <property type="evidence" value="ECO:0007669"/>
    <property type="project" value="InterPro"/>
</dbReference>
<proteinExistence type="evidence at transcript level"/>
<dbReference type="InterPro" id="IPR051742">
    <property type="entry name" value="Ribosome_Assembly_uL10"/>
</dbReference>
<dbReference type="InterPro" id="IPR043164">
    <property type="entry name" value="Ribosomal_uL10-like_insert_sf"/>
</dbReference>
<organism evidence="7">
    <name type="scientific">Suberites domuncula</name>
    <name type="common">Sponge</name>
    <dbReference type="NCBI Taxonomy" id="55567"/>
    <lineage>
        <taxon>Eukaryota</taxon>
        <taxon>Metazoa</taxon>
        <taxon>Porifera</taxon>
        <taxon>Demospongiae</taxon>
        <taxon>Heteroscleromorpha</taxon>
        <taxon>Suberitida</taxon>
        <taxon>Suberitidae</taxon>
        <taxon>Suberites</taxon>
    </lineage>
</organism>
<reference evidence="7" key="1">
    <citation type="journal article" date="2006" name="Gene">
        <title>The complete set of ribosomal proteins from the marine sponge Suberites domuncula.</title>
        <authorList>
            <person name="Perina D."/>
            <person name="Cetkovic H."/>
            <person name="Harcet M."/>
            <person name="Premzl M."/>
            <person name="Lukic-Bilela L."/>
            <person name="Mueller W.E.G."/>
            <person name="Gamulin V."/>
        </authorList>
    </citation>
    <scope>NUCLEOTIDE SEQUENCE</scope>
</reference>
<comment type="function">
    <text evidence="1 5">Component of the ribosome assembly machinery. Nuclear paralog of the ribosomal protein P0, it binds pre-60S subunits at an early stage of assembly in the nucleolus, and is replaced by P0 in cytoplasmic pre-60S subunits and mature 80S ribosomes.</text>
</comment>
<feature type="domain" description="Large ribosomal subunit protein uL10-like insertion" evidence="6">
    <location>
        <begin position="125"/>
        <end position="195"/>
    </location>
</feature>
<dbReference type="InterPro" id="IPR001790">
    <property type="entry name" value="Ribosomal_uL10"/>
</dbReference>
<evidence type="ECO:0000256" key="2">
    <source>
        <dbReference type="ARBA" id="ARBA00008889"/>
    </source>
</evidence>
<comment type="similarity">
    <text evidence="2 5">Belongs to the universal ribosomal protein uL10 family.</text>
</comment>
<evidence type="ECO:0000256" key="4">
    <source>
        <dbReference type="ARBA" id="ARBA00023242"/>
    </source>
</evidence>
<dbReference type="InterPro" id="IPR033867">
    <property type="entry name" value="Mrt4"/>
</dbReference>
<evidence type="ECO:0000313" key="7">
    <source>
        <dbReference type="EMBL" id="AAX48829.1"/>
    </source>
</evidence>
<dbReference type="GO" id="GO:0005737">
    <property type="term" value="C:cytoplasm"/>
    <property type="evidence" value="ECO:0007669"/>
    <property type="project" value="UniProtKB-SubCell"/>
</dbReference>
<keyword evidence="3 5" id="KW-0963">Cytoplasm</keyword>
<name>Q4KTI9_SUBDO</name>
<dbReference type="PANTHER" id="PTHR45841:SF1">
    <property type="entry name" value="MRNA TURNOVER PROTEIN 4 HOMOLOG"/>
    <property type="match status" value="1"/>
</dbReference>
<dbReference type="Pfam" id="PF00466">
    <property type="entry name" value="Ribosomal_L10"/>
    <property type="match status" value="1"/>
</dbReference>
<dbReference type="Pfam" id="PF17777">
    <property type="entry name" value="RL10P_insert"/>
    <property type="match status" value="1"/>
</dbReference>
<dbReference type="EMBL" id="AY857410">
    <property type="protein sequence ID" value="AAX48829.1"/>
    <property type="molecule type" value="mRNA"/>
</dbReference>
<dbReference type="CDD" id="cd05796">
    <property type="entry name" value="Ribosomal_P0_like"/>
    <property type="match status" value="1"/>
</dbReference>
<evidence type="ECO:0000259" key="6">
    <source>
        <dbReference type="Pfam" id="PF17777"/>
    </source>
</evidence>
<sequence>MPKSKRNRVLTLSKTRSKGHELKSGLLQEIRDSVDKYANLFVYSIDNMRNAKLKDLRTEWKDSRFFFGKNRVMQLALGRSESDEYKTGLHYVSEQLNGAVGLFFTNEPTEKVEKWFDNFSENDYARSGFISTEEIVCSEGPLTQFTHNMEPQLRKLGLPTALKKGEVTLREDYTVCTEGDVLSPEQARILKLLDIKMASFKVNLICVWSNDGSFVQMSANSEPLDYVE</sequence>
<dbReference type="Gene3D" id="3.30.70.1730">
    <property type="match status" value="1"/>
</dbReference>
<dbReference type="SUPFAM" id="SSF160369">
    <property type="entry name" value="Ribosomal protein L10-like"/>
    <property type="match status" value="1"/>
</dbReference>
<dbReference type="InterPro" id="IPR040637">
    <property type="entry name" value="Ribosomal_uL10-like_insert"/>
</dbReference>
<accession>Q4KTI9</accession>
<keyword evidence="4 5" id="KW-0539">Nucleus</keyword>
<dbReference type="InterPro" id="IPR043141">
    <property type="entry name" value="Ribosomal_uL10-like_sf"/>
</dbReference>
<protein>
    <recommendedName>
        <fullName evidence="5">Ribosome assembly factor mrt4</fullName>
    </recommendedName>
</protein>
<dbReference type="FunFam" id="3.30.70.1730:FF:000004">
    <property type="entry name" value="Ribosome assembly factor mrt4"/>
    <property type="match status" value="1"/>
</dbReference>
<dbReference type="AlphaFoldDB" id="Q4KTI9"/>
<evidence type="ECO:0000256" key="5">
    <source>
        <dbReference type="RuleBase" id="RU364039"/>
    </source>
</evidence>
<comment type="subunit">
    <text evidence="5">Associates with the pre-60S ribosomal particle.</text>
</comment>
<keyword evidence="5" id="KW-0690">Ribosome biogenesis</keyword>
<dbReference type="Gene3D" id="3.90.105.20">
    <property type="match status" value="1"/>
</dbReference>
<dbReference type="GO" id="GO:0005730">
    <property type="term" value="C:nucleolus"/>
    <property type="evidence" value="ECO:0007669"/>
    <property type="project" value="UniProtKB-SubCell"/>
</dbReference>
<dbReference type="GO" id="GO:0030687">
    <property type="term" value="C:preribosome, large subunit precursor"/>
    <property type="evidence" value="ECO:0007669"/>
    <property type="project" value="TreeGrafter"/>
</dbReference>
<dbReference type="GO" id="GO:0003723">
    <property type="term" value="F:RNA binding"/>
    <property type="evidence" value="ECO:0007669"/>
    <property type="project" value="TreeGrafter"/>
</dbReference>
<dbReference type="GO" id="GO:0006364">
    <property type="term" value="P:rRNA processing"/>
    <property type="evidence" value="ECO:0007669"/>
    <property type="project" value="TreeGrafter"/>
</dbReference>
<comment type="subcellular location">
    <subcellularLocation>
        <location evidence="5">Cytoplasm</location>
    </subcellularLocation>
    <subcellularLocation>
        <location evidence="5">Nucleus</location>
        <location evidence="5">Nucleolus</location>
    </subcellularLocation>
</comment>
<dbReference type="PANTHER" id="PTHR45841">
    <property type="entry name" value="MRNA TURNOVER PROTEIN 4 MRTO4"/>
    <property type="match status" value="1"/>
</dbReference>
<evidence type="ECO:0000256" key="1">
    <source>
        <dbReference type="ARBA" id="ARBA00004046"/>
    </source>
</evidence>
<dbReference type="FunFam" id="3.90.105.20:FF:000003">
    <property type="entry name" value="Ribosome assembly factor mrt4"/>
    <property type="match status" value="1"/>
</dbReference>
<evidence type="ECO:0000256" key="3">
    <source>
        <dbReference type="ARBA" id="ARBA00022490"/>
    </source>
</evidence>
<dbReference type="GO" id="GO:0000956">
    <property type="term" value="P:nuclear-transcribed mRNA catabolic process"/>
    <property type="evidence" value="ECO:0007669"/>
    <property type="project" value="TreeGrafter"/>
</dbReference>